<evidence type="ECO:0000313" key="3">
    <source>
        <dbReference type="EMBL" id="KAK8062672.1"/>
    </source>
</evidence>
<reference evidence="3 4" key="1">
    <citation type="submission" date="2023-01" db="EMBL/GenBank/DDBJ databases">
        <title>Analysis of 21 Apiospora genomes using comparative genomics revels a genus with tremendous synthesis potential of carbohydrate active enzymes and secondary metabolites.</title>
        <authorList>
            <person name="Sorensen T."/>
        </authorList>
    </citation>
    <scope>NUCLEOTIDE SEQUENCE [LARGE SCALE GENOMIC DNA]</scope>
    <source>
        <strain evidence="3 4">CBS 114990</strain>
    </source>
</reference>
<name>A0ABR1UUS9_9PEZI</name>
<accession>A0ABR1UUS9</accession>
<proteinExistence type="predicted"/>
<evidence type="ECO:0000256" key="1">
    <source>
        <dbReference type="SAM" id="MobiDB-lite"/>
    </source>
</evidence>
<keyword evidence="4" id="KW-1185">Reference proteome</keyword>
<feature type="region of interest" description="Disordered" evidence="1">
    <location>
        <begin position="118"/>
        <end position="173"/>
    </location>
</feature>
<feature type="chain" id="PRO_5046341731" evidence="2">
    <location>
        <begin position="17"/>
        <end position="397"/>
    </location>
</feature>
<feature type="signal peptide" evidence="2">
    <location>
        <begin position="1"/>
        <end position="16"/>
    </location>
</feature>
<evidence type="ECO:0000313" key="4">
    <source>
        <dbReference type="Proteomes" id="UP001433268"/>
    </source>
</evidence>
<evidence type="ECO:0000256" key="2">
    <source>
        <dbReference type="SAM" id="SignalP"/>
    </source>
</evidence>
<feature type="compositionally biased region" description="Low complexity" evidence="1">
    <location>
        <begin position="137"/>
        <end position="173"/>
    </location>
</feature>
<dbReference type="EMBL" id="JAQQWN010000010">
    <property type="protein sequence ID" value="KAK8062672.1"/>
    <property type="molecule type" value="Genomic_DNA"/>
</dbReference>
<organism evidence="3 4">
    <name type="scientific">Apiospora hydei</name>
    <dbReference type="NCBI Taxonomy" id="1337664"/>
    <lineage>
        <taxon>Eukaryota</taxon>
        <taxon>Fungi</taxon>
        <taxon>Dikarya</taxon>
        <taxon>Ascomycota</taxon>
        <taxon>Pezizomycotina</taxon>
        <taxon>Sordariomycetes</taxon>
        <taxon>Xylariomycetidae</taxon>
        <taxon>Amphisphaeriales</taxon>
        <taxon>Apiosporaceae</taxon>
        <taxon>Apiospora</taxon>
    </lineage>
</organism>
<dbReference type="RefSeq" id="XP_066661271.1">
    <property type="nucleotide sequence ID" value="XM_066819083.1"/>
</dbReference>
<keyword evidence="2" id="KW-0732">Signal</keyword>
<dbReference type="Proteomes" id="UP001433268">
    <property type="component" value="Unassembled WGS sequence"/>
</dbReference>
<dbReference type="GeneID" id="92052143"/>
<protein>
    <submittedName>
        <fullName evidence="3">Uncharacterized protein</fullName>
    </submittedName>
</protein>
<comment type="caution">
    <text evidence="3">The sequence shown here is derived from an EMBL/GenBank/DDBJ whole genome shotgun (WGS) entry which is preliminary data.</text>
</comment>
<sequence>MRFLPVAALVAGGAASAIPGVNPFLPAAKNSIHRRITQLVTLIPQQTCSSYTTVTVSPPVLTSTRTEDVTVTAETVTSTLVSVKQSTLETTDIATITTFETSFVTATVTAATVTKTTVAQQPIRKKKRGDSCKRHLSSSSSSAAQSTSSASASDDTSVAPSTSSSSEAATSTSSIIPSGPVCTVTVTAAASNAIVTVTATGSATATATALETVTSLIVVTVTTTVHTTDVRTTAVPTTLAVTATTTMAAPAATPTFYLRVSGGDSNGKYLVLMPSFDPGFSYLDYATGANAATKFHLDAAGALVPAGAPVGHVAYYSDEDGIASYVLVSDQAFSEPQSGKRTRCQLQGGSASVGGTGSFNCSNNGAMNVFSNIDGHLNVQSANGPGSVFTLKYTVVS</sequence>
<gene>
    <name evidence="3" type="ORF">PG997_014769</name>
</gene>